<evidence type="ECO:0000313" key="3">
    <source>
        <dbReference type="Proteomes" id="UP000826195"/>
    </source>
</evidence>
<proteinExistence type="predicted"/>
<accession>A0AAV7IR96</accession>
<feature type="compositionally biased region" description="Polar residues" evidence="1">
    <location>
        <begin position="1"/>
        <end position="19"/>
    </location>
</feature>
<dbReference type="Proteomes" id="UP000826195">
    <property type="component" value="Unassembled WGS sequence"/>
</dbReference>
<feature type="region of interest" description="Disordered" evidence="1">
    <location>
        <begin position="1"/>
        <end position="34"/>
    </location>
</feature>
<gene>
    <name evidence="2" type="ORF">KQX54_016189</name>
</gene>
<sequence>MSENISAVSPSDKSLSGSMLSDDIEGVSRSPSTYSIREDKWPDLVVSRPRKLDAWWSPRQDTSALSGINIKI</sequence>
<name>A0AAV7IR96_COTGL</name>
<reference evidence="2 3" key="1">
    <citation type="journal article" date="2021" name="J. Hered.">
        <title>A chromosome-level genome assembly of the parasitoid wasp, Cotesia glomerata (Hymenoptera: Braconidae).</title>
        <authorList>
            <person name="Pinto B.J."/>
            <person name="Weis J.J."/>
            <person name="Gamble T."/>
            <person name="Ode P.J."/>
            <person name="Paul R."/>
            <person name="Zaspel J.M."/>
        </authorList>
    </citation>
    <scope>NUCLEOTIDE SEQUENCE [LARGE SCALE GENOMIC DNA]</scope>
    <source>
        <strain evidence="2">CgM1</strain>
    </source>
</reference>
<comment type="caution">
    <text evidence="2">The sequence shown here is derived from an EMBL/GenBank/DDBJ whole genome shotgun (WGS) entry which is preliminary data.</text>
</comment>
<dbReference type="EMBL" id="JAHXZJ010001119">
    <property type="protein sequence ID" value="KAH0555225.1"/>
    <property type="molecule type" value="Genomic_DNA"/>
</dbReference>
<evidence type="ECO:0000313" key="2">
    <source>
        <dbReference type="EMBL" id="KAH0555225.1"/>
    </source>
</evidence>
<protein>
    <submittedName>
        <fullName evidence="2">Uncharacterized protein</fullName>
    </submittedName>
</protein>
<evidence type="ECO:0000256" key="1">
    <source>
        <dbReference type="SAM" id="MobiDB-lite"/>
    </source>
</evidence>
<organism evidence="2 3">
    <name type="scientific">Cotesia glomerata</name>
    <name type="common">Lepidopteran parasitic wasp</name>
    <name type="synonym">Apanteles glomeratus</name>
    <dbReference type="NCBI Taxonomy" id="32391"/>
    <lineage>
        <taxon>Eukaryota</taxon>
        <taxon>Metazoa</taxon>
        <taxon>Ecdysozoa</taxon>
        <taxon>Arthropoda</taxon>
        <taxon>Hexapoda</taxon>
        <taxon>Insecta</taxon>
        <taxon>Pterygota</taxon>
        <taxon>Neoptera</taxon>
        <taxon>Endopterygota</taxon>
        <taxon>Hymenoptera</taxon>
        <taxon>Apocrita</taxon>
        <taxon>Ichneumonoidea</taxon>
        <taxon>Braconidae</taxon>
        <taxon>Microgastrinae</taxon>
        <taxon>Cotesia</taxon>
    </lineage>
</organism>
<dbReference type="AlphaFoldDB" id="A0AAV7IR96"/>
<keyword evidence="3" id="KW-1185">Reference proteome</keyword>